<dbReference type="Proteomes" id="UP000671862">
    <property type="component" value="Chromosome"/>
</dbReference>
<keyword evidence="4" id="KW-1185">Reference proteome</keyword>
<feature type="transmembrane region" description="Helical" evidence="2">
    <location>
        <begin position="217"/>
        <end position="236"/>
    </location>
</feature>
<evidence type="ECO:0008006" key="5">
    <source>
        <dbReference type="Google" id="ProtNLM"/>
    </source>
</evidence>
<feature type="transmembrane region" description="Helical" evidence="2">
    <location>
        <begin position="6"/>
        <end position="38"/>
    </location>
</feature>
<evidence type="ECO:0000256" key="1">
    <source>
        <dbReference type="SAM" id="MobiDB-lite"/>
    </source>
</evidence>
<gene>
    <name evidence="3" type="ORF">JYK00_03405</name>
</gene>
<protein>
    <recommendedName>
        <fullName evidence="5">DUF4129 domain-containing protein</fullName>
    </recommendedName>
</protein>
<feature type="region of interest" description="Disordered" evidence="1">
    <location>
        <begin position="251"/>
        <end position="272"/>
    </location>
</feature>
<feature type="compositionally biased region" description="Polar residues" evidence="1">
    <location>
        <begin position="251"/>
        <end position="261"/>
    </location>
</feature>
<evidence type="ECO:0000313" key="3">
    <source>
        <dbReference type="EMBL" id="QTA38573.1"/>
    </source>
</evidence>
<feature type="transmembrane region" description="Helical" evidence="2">
    <location>
        <begin position="189"/>
        <end position="210"/>
    </location>
</feature>
<sequence>MFLKIINSLIIILFSLSFWKVNLTTIIITSLLILLLFYKKRTFPYIIIVGITSVLFKNPIPALLSFGYAILKDKKLDFLILISYLIAISFFPDDSNIIYALIIILIYSLKEKKLAYLFVIIALITPISLKPYESIKNTHPVSTRQEVNFESSTQSLQNQAINSEPKNFQQNQQTTQKTDLEIKTGNSDIIFYIFTLISGVVTLLVLFKGIVKPSKSVLLYIFLITSFISILFLIYIPKISKNLPYQQNHQQELTESNSLTDNPFPPEHKSNQTYDSNTRSLYINLTWVFKIIIPALFAIIAIYTGVKLLYYSDIEKEIVQKNAEEKMKVWQSKDSLEELLQLKGVELVRRAYIYLRAKVFKNFQHLTPIELARVIQTPDLDYITRLFINLEYARKAIKINSEEFKNKLLAIVNQKSISSRSPE</sequence>
<feature type="transmembrane region" description="Helical" evidence="2">
    <location>
        <begin position="287"/>
        <end position="306"/>
    </location>
</feature>
<reference evidence="3 4" key="1">
    <citation type="submission" date="2021-03" db="EMBL/GenBank/DDBJ databases">
        <title>Thermosipho ferrireducens sp.nov., an anaerobic thermophilic iron-reducing bacterium isolated from a deep-sea hydrothermal sulfide deposits.</title>
        <authorList>
            <person name="Zeng X."/>
            <person name="Chen Y."/>
            <person name="Shao Z."/>
        </authorList>
    </citation>
    <scope>NUCLEOTIDE SEQUENCE [LARGE SCALE GENOMIC DNA]</scope>
    <source>
        <strain evidence="3 4">JL129W03</strain>
    </source>
</reference>
<accession>A0ABX7S9E7</accession>
<feature type="transmembrane region" description="Helical" evidence="2">
    <location>
        <begin position="114"/>
        <end position="132"/>
    </location>
</feature>
<feature type="transmembrane region" description="Helical" evidence="2">
    <location>
        <begin position="82"/>
        <end position="107"/>
    </location>
</feature>
<evidence type="ECO:0000256" key="2">
    <source>
        <dbReference type="SAM" id="Phobius"/>
    </source>
</evidence>
<keyword evidence="2" id="KW-0472">Membrane</keyword>
<keyword evidence="2" id="KW-1133">Transmembrane helix</keyword>
<proteinExistence type="predicted"/>
<name>A0ABX7S9E7_9BACT</name>
<organism evidence="3 4">
    <name type="scientific">Thermosipho ferrireducens</name>
    <dbReference type="NCBI Taxonomy" id="2571116"/>
    <lineage>
        <taxon>Bacteria</taxon>
        <taxon>Thermotogati</taxon>
        <taxon>Thermotogota</taxon>
        <taxon>Thermotogae</taxon>
        <taxon>Thermotogales</taxon>
        <taxon>Fervidobacteriaceae</taxon>
        <taxon>Thermosipho</taxon>
    </lineage>
</organism>
<keyword evidence="2" id="KW-0812">Transmembrane</keyword>
<dbReference type="RefSeq" id="WP_207567290.1">
    <property type="nucleotide sequence ID" value="NZ_CP071446.1"/>
</dbReference>
<dbReference type="EMBL" id="CP071446">
    <property type="protein sequence ID" value="QTA38573.1"/>
    <property type="molecule type" value="Genomic_DNA"/>
</dbReference>
<feature type="transmembrane region" description="Helical" evidence="2">
    <location>
        <begin position="45"/>
        <end position="70"/>
    </location>
</feature>
<evidence type="ECO:0000313" key="4">
    <source>
        <dbReference type="Proteomes" id="UP000671862"/>
    </source>
</evidence>